<proteinExistence type="inferred from homology"/>
<comment type="caution">
    <text evidence="7">The sequence shown here is derived from an EMBL/GenBank/DDBJ whole genome shotgun (WGS) entry which is preliminary data.</text>
</comment>
<dbReference type="InterPro" id="IPR050218">
    <property type="entry name" value="LptD"/>
</dbReference>
<dbReference type="GO" id="GO:0043165">
    <property type="term" value="P:Gram-negative-bacterium-type cell outer membrane assembly"/>
    <property type="evidence" value="ECO:0007669"/>
    <property type="project" value="UniProtKB-UniRule"/>
</dbReference>
<evidence type="ECO:0000256" key="1">
    <source>
        <dbReference type="ARBA" id="ARBA00022729"/>
    </source>
</evidence>
<dbReference type="Proteomes" id="UP000244128">
    <property type="component" value="Unassembled WGS sequence"/>
</dbReference>
<reference evidence="7 8" key="1">
    <citation type="submission" date="2018-04" db="EMBL/GenBank/DDBJ databases">
        <title>Active sludge and wastewater microbial communities from Klosterneuburg, Austria.</title>
        <authorList>
            <person name="Wagner M."/>
        </authorList>
    </citation>
    <scope>NUCLEOTIDE SEQUENCE [LARGE SCALE GENOMIC DNA]</scope>
    <source>
        <strain evidence="7 8">Nm49</strain>
    </source>
</reference>
<evidence type="ECO:0000259" key="5">
    <source>
        <dbReference type="Pfam" id="PF03968"/>
    </source>
</evidence>
<dbReference type="GO" id="GO:0009279">
    <property type="term" value="C:cell outer membrane"/>
    <property type="evidence" value="ECO:0007669"/>
    <property type="project" value="UniProtKB-SubCell"/>
</dbReference>
<dbReference type="PANTHER" id="PTHR30189:SF1">
    <property type="entry name" value="LPS-ASSEMBLY PROTEIN LPTD"/>
    <property type="match status" value="1"/>
</dbReference>
<dbReference type="AlphaFoldDB" id="A0A2T5HZH4"/>
<feature type="domain" description="LptD C-terminal" evidence="6">
    <location>
        <begin position="319"/>
        <end position="685"/>
    </location>
</feature>
<dbReference type="Pfam" id="PF03968">
    <property type="entry name" value="LptD_N"/>
    <property type="match status" value="1"/>
</dbReference>
<comment type="caution">
    <text evidence="4">Lacks conserved residue(s) required for the propagation of feature annotation.</text>
</comment>
<gene>
    <name evidence="4" type="primary">lptD</name>
    <name evidence="7" type="ORF">C8R26_11122</name>
</gene>
<keyword evidence="3 4" id="KW-0998">Cell outer membrane</keyword>
<dbReference type="GO" id="GO:1990351">
    <property type="term" value="C:transporter complex"/>
    <property type="evidence" value="ECO:0007669"/>
    <property type="project" value="TreeGrafter"/>
</dbReference>
<protein>
    <recommendedName>
        <fullName evidence="4">LPS-assembly protein LptD</fullName>
    </recommendedName>
</protein>
<dbReference type="InterPro" id="IPR005653">
    <property type="entry name" value="OstA-like_N"/>
</dbReference>
<comment type="subcellular location">
    <subcellularLocation>
        <location evidence="4">Cell outer membrane</location>
    </subcellularLocation>
</comment>
<evidence type="ECO:0000313" key="8">
    <source>
        <dbReference type="Proteomes" id="UP000244128"/>
    </source>
</evidence>
<dbReference type="PANTHER" id="PTHR30189">
    <property type="entry name" value="LPS-ASSEMBLY PROTEIN"/>
    <property type="match status" value="1"/>
</dbReference>
<comment type="subunit">
    <text evidence="4">Component of the lipopolysaccharide transport and assembly complex. Interacts with LptE and LptA.</text>
</comment>
<feature type="domain" description="Organic solvent tolerance-like N-terminal" evidence="5">
    <location>
        <begin position="81"/>
        <end position="212"/>
    </location>
</feature>
<dbReference type="InterPro" id="IPR020889">
    <property type="entry name" value="LipoPS_assembly_LptD"/>
</dbReference>
<dbReference type="Gene3D" id="2.60.450.10">
    <property type="entry name" value="Lipopolysaccharide (LPS) transport protein A like domain"/>
    <property type="match status" value="1"/>
</dbReference>
<evidence type="ECO:0000256" key="2">
    <source>
        <dbReference type="ARBA" id="ARBA00023136"/>
    </source>
</evidence>
<dbReference type="EMBL" id="QAOI01000011">
    <property type="protein sequence ID" value="PTQ76974.1"/>
    <property type="molecule type" value="Genomic_DNA"/>
</dbReference>
<comment type="function">
    <text evidence="4">Together with LptE, is involved in the assembly of lipopolysaccharide (LPS) at the surface of the outer membrane.</text>
</comment>
<organism evidence="7 8">
    <name type="scientific">Nitrosomonas oligotropha</name>
    <dbReference type="NCBI Taxonomy" id="42354"/>
    <lineage>
        <taxon>Bacteria</taxon>
        <taxon>Pseudomonadati</taxon>
        <taxon>Pseudomonadota</taxon>
        <taxon>Betaproteobacteria</taxon>
        <taxon>Nitrosomonadales</taxon>
        <taxon>Nitrosomonadaceae</taxon>
        <taxon>Nitrosomonas</taxon>
    </lineage>
</organism>
<keyword evidence="2 4" id="KW-0472">Membrane</keyword>
<dbReference type="GO" id="GO:0015920">
    <property type="term" value="P:lipopolysaccharide transport"/>
    <property type="evidence" value="ECO:0007669"/>
    <property type="project" value="InterPro"/>
</dbReference>
<dbReference type="InterPro" id="IPR007543">
    <property type="entry name" value="LptD_C"/>
</dbReference>
<keyword evidence="1 4" id="KW-0732">Signal</keyword>
<accession>A0A2T5HZH4</accession>
<evidence type="ECO:0000256" key="3">
    <source>
        <dbReference type="ARBA" id="ARBA00023237"/>
    </source>
</evidence>
<evidence type="ECO:0000313" key="7">
    <source>
        <dbReference type="EMBL" id="PTQ76974.1"/>
    </source>
</evidence>
<dbReference type="HAMAP" id="MF_01411">
    <property type="entry name" value="LPS_assembly_LptD"/>
    <property type="match status" value="1"/>
</dbReference>
<sequence length="765" mass="86487">MGFCGESGNQGLRIIESDRQALHTKSRMKLPTIPSIFVLALVLALPLNGWGSCVVPKTEGEGEIESALKPIVKPQKKPVFIEADRITGYYKQEVEATGNAVLQQGDNTLTADRVKYYEQTEDAEVEGNIRLERPKEILQGKKLELNMKTEVGQLTEPSYSMKQGKGRGAGDILYFEGKDHYRIKETNYTTCPPRKRDWYLRAEELEIDNNKEIGTAKHVSVVFKDVPILYSPWINFSYSGRRKSGLLAPVAGYNAKTGFDMGLPIYLNIAPNIDATVTPRIMTMRGFLLSNELRYIGNNNMNGHLLFDILPMDINTNRTRWGVLYTHSQNIGRGWQGFMNYNEVSDDRYFRELTPNLAQTSLTNLSQQAGVSYNGRLGKDGALHFTGFAQRFQTLQDPLARFVSPYERLPHFALNAVKYNVGKMDFEMKSSWTNFYHPTLTDGNRLVFYPSVSVPLRNEYGFITPKFGLHYTHYNLDSAPVEGKSNNLDRTVPIFSWDSGIAFDRQVKLWDTKFIQTLEPRLFYVYAPYRNQSYLPNFDSAVNDFSFAQILTENRFSGGDRINDANRVVTALTSRFVEQETGIERLRLAVGQQFNFNDPRVLLLPPQVTSGRSDFIAAISGRLTPTISADSNVQMDESKLWIEKVRTGISYQPEAGKVLNLGYRFTRGVLEQVDTSMQWPLGGNWHGVTRVNYSLLDDKILAGLAGFEYNSCCWALRVVLQRLTTATQTTTTAFFVQLELKGLMGLGNNPLQVLQQSIPGYTSVH</sequence>
<dbReference type="Pfam" id="PF04453">
    <property type="entry name" value="LptD"/>
    <property type="match status" value="1"/>
</dbReference>
<evidence type="ECO:0000259" key="6">
    <source>
        <dbReference type="Pfam" id="PF04453"/>
    </source>
</evidence>
<evidence type="ECO:0000256" key="4">
    <source>
        <dbReference type="HAMAP-Rule" id="MF_01411"/>
    </source>
</evidence>
<name>A0A2T5HZH4_9PROT</name>
<comment type="similarity">
    <text evidence="4">Belongs to the LptD family.</text>
</comment>